<sequence>MNRVCLPTLTGADWTVTALRDSVLEALSDATGEHLRMYFYAVTLSGWQEFRRALRRWRSGKDGRTLIAYVGTDHAITDAEAMRAMVEDGVSVRVMTNYTGVFHPKVVWLQGAKKNWVWIGSNNLTRDGLLNNVEFAALIKSSVVPRTLKRWAQEVHDGSTEATDELLDDYENERIDYAQRRVALGTFTWSKREQLTVRRKRGKRHGSASPGLIARRGDLVLEVMPRETGQDGKQIQLPMAAAHRFFGLPAIVGATKAIALTPAWTKDSRTLTMTIFANHTVRIVVRELDYRDRPCVLLIRKKAGSFSFEIVTRSAFPAKYRNLVQRCGPPTRAGSRRWTILA</sequence>
<dbReference type="Proteomes" id="UP000503096">
    <property type="component" value="Chromosome"/>
</dbReference>
<feature type="domain" description="Phospholipase D-like" evidence="1">
    <location>
        <begin position="58"/>
        <end position="151"/>
    </location>
</feature>
<dbReference type="InterPro" id="IPR025202">
    <property type="entry name" value="PLD-like_dom"/>
</dbReference>
<reference evidence="2 3" key="1">
    <citation type="submission" date="2020-04" db="EMBL/GenBank/DDBJ databases">
        <title>Usitatibacter rugosus gen. nov., sp. nov. and Usitatibacter palustris sp. nov., novel members of Usitatibacteraceae fam. nov. within the order Nitrosomonadales isolated from soil.</title>
        <authorList>
            <person name="Huber K.J."/>
            <person name="Neumann-Schaal M."/>
            <person name="Geppert A."/>
            <person name="Luckner M."/>
            <person name="Wanner G."/>
            <person name="Overmann J."/>
        </authorList>
    </citation>
    <scope>NUCLEOTIDE SEQUENCE [LARGE SCALE GENOMIC DNA]</scope>
    <source>
        <strain evidence="2 3">Swamp67</strain>
    </source>
</reference>
<protein>
    <recommendedName>
        <fullName evidence="1">Phospholipase D-like domain-containing protein</fullName>
    </recommendedName>
</protein>
<dbReference type="EMBL" id="CP053073">
    <property type="protein sequence ID" value="QJR14659.1"/>
    <property type="molecule type" value="Genomic_DNA"/>
</dbReference>
<dbReference type="CDD" id="cd09117">
    <property type="entry name" value="PLDc_Bfil_DEXD_like"/>
    <property type="match status" value="1"/>
</dbReference>
<evidence type="ECO:0000259" key="1">
    <source>
        <dbReference type="Pfam" id="PF13091"/>
    </source>
</evidence>
<keyword evidence="3" id="KW-1185">Reference proteome</keyword>
<proteinExistence type="predicted"/>
<dbReference type="Gene3D" id="3.30.870.10">
    <property type="entry name" value="Endonuclease Chain A"/>
    <property type="match status" value="1"/>
</dbReference>
<name>A0A6M4H4T5_9PROT</name>
<evidence type="ECO:0000313" key="2">
    <source>
        <dbReference type="EMBL" id="QJR14659.1"/>
    </source>
</evidence>
<gene>
    <name evidence="2" type="ORF">DSM104440_01469</name>
</gene>
<dbReference type="Pfam" id="PF13091">
    <property type="entry name" value="PLDc_2"/>
    <property type="match status" value="1"/>
</dbReference>
<dbReference type="InParanoid" id="A0A6M4H4T5"/>
<evidence type="ECO:0000313" key="3">
    <source>
        <dbReference type="Proteomes" id="UP000503096"/>
    </source>
</evidence>
<dbReference type="SUPFAM" id="SSF56024">
    <property type="entry name" value="Phospholipase D/nuclease"/>
    <property type="match status" value="1"/>
</dbReference>
<dbReference type="KEGG" id="upl:DSM104440_01469"/>
<dbReference type="AlphaFoldDB" id="A0A6M4H4T5"/>
<organism evidence="2 3">
    <name type="scientific">Usitatibacter palustris</name>
    <dbReference type="NCBI Taxonomy" id="2732487"/>
    <lineage>
        <taxon>Bacteria</taxon>
        <taxon>Pseudomonadati</taxon>
        <taxon>Pseudomonadota</taxon>
        <taxon>Betaproteobacteria</taxon>
        <taxon>Nitrosomonadales</taxon>
        <taxon>Usitatibacteraceae</taxon>
        <taxon>Usitatibacter</taxon>
    </lineage>
</organism>
<dbReference type="RefSeq" id="WP_171161391.1">
    <property type="nucleotide sequence ID" value="NZ_CP053073.1"/>
</dbReference>
<accession>A0A6M4H4T5</accession>